<comment type="subcellular location">
    <subcellularLocation>
        <location evidence="1">Cell membrane</location>
        <topology evidence="1">Multi-pass membrane protein</topology>
    </subcellularLocation>
</comment>
<keyword evidence="7" id="KW-0675">Receptor</keyword>
<comment type="similarity">
    <text evidence="2">Belongs to the glutamate-gated ion channel (TC 1.A.10.1) family.</text>
</comment>
<evidence type="ECO:0000313" key="12">
    <source>
        <dbReference type="EMBL" id="KAJ4448589.1"/>
    </source>
</evidence>
<dbReference type="InterPro" id="IPR001320">
    <property type="entry name" value="Iontro_rcpt_C"/>
</dbReference>
<evidence type="ECO:0000256" key="7">
    <source>
        <dbReference type="ARBA" id="ARBA00023170"/>
    </source>
</evidence>
<keyword evidence="13" id="KW-1185">Reference proteome</keyword>
<evidence type="ECO:0000256" key="6">
    <source>
        <dbReference type="ARBA" id="ARBA00023136"/>
    </source>
</evidence>
<evidence type="ECO:0000256" key="5">
    <source>
        <dbReference type="ARBA" id="ARBA00022989"/>
    </source>
</evidence>
<evidence type="ECO:0000259" key="10">
    <source>
        <dbReference type="Pfam" id="PF00060"/>
    </source>
</evidence>
<keyword evidence="3" id="KW-1003">Cell membrane</keyword>
<dbReference type="EMBL" id="JAJSOF020000005">
    <property type="protein sequence ID" value="KAJ4448589.1"/>
    <property type="molecule type" value="Genomic_DNA"/>
</dbReference>
<proteinExistence type="inferred from homology"/>
<gene>
    <name evidence="12" type="ORF">ANN_10608</name>
</gene>
<dbReference type="Pfam" id="PF00060">
    <property type="entry name" value="Lig_chan"/>
    <property type="match status" value="2"/>
</dbReference>
<feature type="domain" description="Ionotropic glutamate receptor C-terminal" evidence="10">
    <location>
        <begin position="1102"/>
        <end position="1243"/>
    </location>
</feature>
<feature type="transmembrane region" description="Helical" evidence="9">
    <location>
        <begin position="1167"/>
        <end position="1191"/>
    </location>
</feature>
<dbReference type="PANTHER" id="PTHR42643:SF24">
    <property type="entry name" value="IONOTROPIC RECEPTOR 60A"/>
    <property type="match status" value="1"/>
</dbReference>
<feature type="transmembrane region" description="Helical" evidence="9">
    <location>
        <begin position="577"/>
        <end position="601"/>
    </location>
</feature>
<protein>
    <recommendedName>
        <fullName evidence="14">DUF4817 domain-containing protein</fullName>
    </recommendedName>
</protein>
<feature type="transmembrane region" description="Helical" evidence="9">
    <location>
        <begin position="1103"/>
        <end position="1124"/>
    </location>
</feature>
<keyword evidence="5 9" id="KW-1133">Transmembrane helix</keyword>
<evidence type="ECO:0008006" key="14">
    <source>
        <dbReference type="Google" id="ProtNLM"/>
    </source>
</evidence>
<evidence type="ECO:0000256" key="9">
    <source>
        <dbReference type="SAM" id="Phobius"/>
    </source>
</evidence>
<sequence>MYVHELLVESLKFIRNTSTSKWADNRQATNFECTLTPCDLNCGFLLTNSDVYYANQDLRPYDGNFMFYLTTLATAEVISTSPDVPEFSPAGALLHANKSIDMSLLKCHRPGRNQTRNLEHRKPAQYQLANLVEHTMDYRDTEIENNTVKLFYSGHHLLLHTRQHKCIHPNSRNNKMLNMPNAIDNSHDEQLTAVCLKSIATRLFSPGRPIVISYPTSDLHSPETFPEESVLQYMDAALKILQENMLWPLQIYRMNFSVNDTDYFLNGLYIIFIDFKYGVRNVYDGIYNQINTIMTSGTYRSRRTFVVLISGFSNELMNAVRHISGDMWEVIGTADIFFLIPDYSSLTESGPENNLRNSKLEVFTWFPYNGGCGNSDDIQLIGQCSLDNNIFSENYYVSLNDVPKNLHGCPITVDMTEDDYYDLKIVKKIGVIYQDILAEFMNATLVVTKTNDRNTNKHYPPPDMFGSLNLFVVGVTEFFDPTISIISCDLKWYIPCPKSVVKMDKIMDVFSPGVWICTIVVVFLSAIVVWRSAIAHNFSILEAKTYRTLSSSLVNMLSVTIGVSVPELPRTPCLRSFFLLFVVFSLVLSTVFQCFFVSFLVSPGVSTRISTLDQLLRSDLKLGVPPELYYFVCGSYEDAELWLPSMNESVCSDMDSCLERLFTVADIATVTSSKEAQIYLAKSRGLVEHTEELLCSLDEDIVSSNYMFFIRRNSPIVDRFNTIALFSTFCVNVKMQYTLNQRLFLVKQYWITNSITATQRAYQREFGVRNPPKRNTILGLVNKLETNGSLNIATKLFPPRRPVVISYPSEWDYSIEKFPAESVLEYMDATLKILQQDMLWPLQIYQADTDVKEKDYFLNGFYIIFVNFKDYGSDFKHHVETQISIIKSRGAHRYRRTFVVLISGFIVEFMEAVRYLRGLVWRRFRTANVLFLIPHYFVSPESRVKYFLGESKLDVFTWLPYKRCYNPNDMKLIGQCSVDNNIFSENIDVFLNNVPKDLNGCPITVELGDDQIDDYKIVNKIGVFHQELLAEYMNSSIAIRNYSYTNENSILADMIGGLNIFAMEGLESFDPAVSILSCDMKWYVPCPKYVPRMDRIMDVFSPDVWICTIGVVFVSALVVWRSAIAHHVSVLEAQTYRTLSSSLINLLSVTISVSVPELPRTPSLRVFFLLFILFSLVLSTVFQCFFVSFLISPGFSTRISTFEQLLASGLKLEFPPELNGFVVNTYGYEFWNSTKSASVCSNMQACLERLFTVGDIATITSFKEVQIFLARTRGLVDHVEEMFCSLDENILSTNYMFFIRRNSPIVDRFNTLSVRCVESGIINMHFGKILANITSKNEDKSFHFGCEDCSDFYFVFTLSHLRATFLFLLFGNLFAFIVFIGELLFNCLSAEKTVDRSCKCNCLAPTISRFNSPGLILWVFVKNRVFADFFGEADMLRTVDRSCKSNCLAPTISRFNSPGLILWVFVKNRVFADFFGEADMLRTDYGQLQNFTVNG</sequence>
<evidence type="ECO:0000256" key="3">
    <source>
        <dbReference type="ARBA" id="ARBA00022475"/>
    </source>
</evidence>
<keyword evidence="8" id="KW-0325">Glycoprotein</keyword>
<dbReference type="Proteomes" id="UP001148838">
    <property type="component" value="Unassembled WGS sequence"/>
</dbReference>
<evidence type="ECO:0000313" key="13">
    <source>
        <dbReference type="Proteomes" id="UP001148838"/>
    </source>
</evidence>
<dbReference type="InterPro" id="IPR032135">
    <property type="entry name" value="DUF4817"/>
</dbReference>
<keyword evidence="4 9" id="KW-0812">Transmembrane</keyword>
<comment type="caution">
    <text evidence="12">The sequence shown here is derived from an EMBL/GenBank/DDBJ whole genome shotgun (WGS) entry which is preliminary data.</text>
</comment>
<dbReference type="InterPro" id="IPR052192">
    <property type="entry name" value="Insect_Ionotropic_Sensory_Rcpt"/>
</dbReference>
<evidence type="ECO:0000256" key="2">
    <source>
        <dbReference type="ARBA" id="ARBA00008685"/>
    </source>
</evidence>
<organism evidence="12 13">
    <name type="scientific">Periplaneta americana</name>
    <name type="common">American cockroach</name>
    <name type="synonym">Blatta americana</name>
    <dbReference type="NCBI Taxonomy" id="6978"/>
    <lineage>
        <taxon>Eukaryota</taxon>
        <taxon>Metazoa</taxon>
        <taxon>Ecdysozoa</taxon>
        <taxon>Arthropoda</taxon>
        <taxon>Hexapoda</taxon>
        <taxon>Insecta</taxon>
        <taxon>Pterygota</taxon>
        <taxon>Neoptera</taxon>
        <taxon>Polyneoptera</taxon>
        <taxon>Dictyoptera</taxon>
        <taxon>Blattodea</taxon>
        <taxon>Blattoidea</taxon>
        <taxon>Blattidae</taxon>
        <taxon>Blattinae</taxon>
        <taxon>Periplaneta</taxon>
    </lineage>
</organism>
<evidence type="ECO:0000256" key="1">
    <source>
        <dbReference type="ARBA" id="ARBA00004651"/>
    </source>
</evidence>
<dbReference type="Gene3D" id="1.10.287.70">
    <property type="match status" value="2"/>
</dbReference>
<evidence type="ECO:0000256" key="8">
    <source>
        <dbReference type="ARBA" id="ARBA00023180"/>
    </source>
</evidence>
<evidence type="ECO:0000259" key="11">
    <source>
        <dbReference type="Pfam" id="PF16087"/>
    </source>
</evidence>
<keyword evidence="6 9" id="KW-0472">Membrane</keyword>
<accession>A0ABQ8TPT6</accession>
<feature type="transmembrane region" description="Helical" evidence="9">
    <location>
        <begin position="1365"/>
        <end position="1385"/>
    </location>
</feature>
<reference evidence="12 13" key="1">
    <citation type="journal article" date="2022" name="Allergy">
        <title>Genome assembly and annotation of Periplaneta americana reveal a comprehensive cockroach allergen profile.</title>
        <authorList>
            <person name="Wang L."/>
            <person name="Xiong Q."/>
            <person name="Saelim N."/>
            <person name="Wang L."/>
            <person name="Nong W."/>
            <person name="Wan A.T."/>
            <person name="Shi M."/>
            <person name="Liu X."/>
            <person name="Cao Q."/>
            <person name="Hui J.H.L."/>
            <person name="Sookrung N."/>
            <person name="Leung T.F."/>
            <person name="Tungtrongchitr A."/>
            <person name="Tsui S.K.W."/>
        </authorList>
    </citation>
    <scope>NUCLEOTIDE SEQUENCE [LARGE SCALE GENOMIC DNA]</scope>
    <source>
        <strain evidence="12">PWHHKU_190912</strain>
    </source>
</reference>
<dbReference type="PANTHER" id="PTHR42643">
    <property type="entry name" value="IONOTROPIC RECEPTOR 20A-RELATED"/>
    <property type="match status" value="1"/>
</dbReference>
<feature type="transmembrane region" description="Helical" evidence="9">
    <location>
        <begin position="513"/>
        <end position="534"/>
    </location>
</feature>
<dbReference type="Pfam" id="PF16087">
    <property type="entry name" value="DUF4817"/>
    <property type="match status" value="1"/>
</dbReference>
<name>A0ABQ8TPT6_PERAM</name>
<feature type="domain" description="DUF4817" evidence="11">
    <location>
        <begin position="738"/>
        <end position="791"/>
    </location>
</feature>
<evidence type="ECO:0000256" key="4">
    <source>
        <dbReference type="ARBA" id="ARBA00022692"/>
    </source>
</evidence>
<feature type="domain" description="Ionotropic glutamate receptor C-terminal" evidence="10">
    <location>
        <begin position="514"/>
        <end position="656"/>
    </location>
</feature>